<comment type="caution">
    <text evidence="1">The sequence shown here is derived from an EMBL/GenBank/DDBJ whole genome shotgun (WGS) entry which is preliminary data.</text>
</comment>
<organism evidence="1">
    <name type="scientific">bioreactor metagenome</name>
    <dbReference type="NCBI Taxonomy" id="1076179"/>
    <lineage>
        <taxon>unclassified sequences</taxon>
        <taxon>metagenomes</taxon>
        <taxon>ecological metagenomes</taxon>
    </lineage>
</organism>
<accession>A0A645IDE9</accession>
<dbReference type="EMBL" id="VSSQ01112491">
    <property type="protein sequence ID" value="MPN49338.1"/>
    <property type="molecule type" value="Genomic_DNA"/>
</dbReference>
<dbReference type="AlphaFoldDB" id="A0A645IDE9"/>
<gene>
    <name evidence="1" type="ORF">SDC9_196956</name>
</gene>
<sequence>MINELISQPFLIGAAVAKNLHPQSIGLAGQLEADIPQPDDADRFAADFHLPRCGNEPTAGLRIRPIRIFNDVAVRLNIFTDIKQKPQRELSDRFRTVDGIRHGHTILLRQSFIHFGIAVGQSCQIADIWMADE</sequence>
<protein>
    <submittedName>
        <fullName evidence="1">Uncharacterized protein</fullName>
    </submittedName>
</protein>
<proteinExistence type="predicted"/>
<evidence type="ECO:0000313" key="1">
    <source>
        <dbReference type="EMBL" id="MPN49338.1"/>
    </source>
</evidence>
<reference evidence="1" key="1">
    <citation type="submission" date="2019-08" db="EMBL/GenBank/DDBJ databases">
        <authorList>
            <person name="Kucharzyk K."/>
            <person name="Murdoch R.W."/>
            <person name="Higgins S."/>
            <person name="Loffler F."/>
        </authorList>
    </citation>
    <scope>NUCLEOTIDE SEQUENCE</scope>
</reference>
<name>A0A645IDE9_9ZZZZ</name>